<keyword evidence="2" id="KW-0614">Plasmid</keyword>
<gene>
    <name evidence="2" type="ORF">QE207_01275</name>
</gene>
<organism evidence="2 3">
    <name type="scientific">Arsenophonus nasoniae</name>
    <name type="common">son-killer infecting Nasonia vitripennis</name>
    <dbReference type="NCBI Taxonomy" id="638"/>
    <lineage>
        <taxon>Bacteria</taxon>
        <taxon>Pseudomonadati</taxon>
        <taxon>Pseudomonadota</taxon>
        <taxon>Gammaproteobacteria</taxon>
        <taxon>Enterobacterales</taxon>
        <taxon>Morganellaceae</taxon>
        <taxon>Arsenophonus</taxon>
    </lineage>
</organism>
<dbReference type="PROSITE" id="PS51257">
    <property type="entry name" value="PROKAR_LIPOPROTEIN"/>
    <property type="match status" value="1"/>
</dbReference>
<geneLocation type="plasmid" evidence="2 3">
    <name>paIh4</name>
</geneLocation>
<feature type="chain" id="PRO_5041644593" description="Lipoprotein" evidence="1">
    <location>
        <begin position="22"/>
        <end position="109"/>
    </location>
</feature>
<dbReference type="RefSeq" id="WP_280628423.1">
    <property type="nucleotide sequence ID" value="NZ_CP123494.1"/>
</dbReference>
<accession>A0AA95G8M4</accession>
<evidence type="ECO:0008006" key="4">
    <source>
        <dbReference type="Google" id="ProtNLM"/>
    </source>
</evidence>
<dbReference type="AlphaFoldDB" id="A0AA95G8M4"/>
<sequence>MISKRIFMCVFCFFISLSLLGCNEKGKGFVGHWYEVTDRKSPTDIKITYKDGIFHIDEHKAYIGFTGDEYSINKREAKAESDDVISGKLFTMRLEDGKLYYNNGEYVKK</sequence>
<reference evidence="2" key="1">
    <citation type="submission" date="2023-04" db="EMBL/GenBank/DDBJ databases">
        <title>Genome dynamics across the evolutionary transition to endosymbiosis.</title>
        <authorList>
            <person name="Siozios S."/>
            <person name="Nadal-Jimenez P."/>
            <person name="Azagi T."/>
            <person name="Sprong H."/>
            <person name="Frost C.L."/>
            <person name="Parratt S.R."/>
            <person name="Taylor G."/>
            <person name="Brettell L."/>
            <person name="Lew K.C."/>
            <person name="Croft L."/>
            <person name="King K.C."/>
            <person name="Brockhurst M.A."/>
            <person name="Hypsa V."/>
            <person name="Novakova E."/>
            <person name="Darby A.C."/>
            <person name="Hurst G.D.D."/>
        </authorList>
    </citation>
    <scope>NUCLEOTIDE SEQUENCE</scope>
    <source>
        <strain evidence="2">AIh</strain>
        <plasmid evidence="2">paIh4</plasmid>
    </source>
</reference>
<evidence type="ECO:0000313" key="2">
    <source>
        <dbReference type="EMBL" id="WGL94002.1"/>
    </source>
</evidence>
<protein>
    <recommendedName>
        <fullName evidence="4">Lipoprotein</fullName>
    </recommendedName>
</protein>
<dbReference type="Proteomes" id="UP001177597">
    <property type="component" value="Plasmid paIh4"/>
</dbReference>
<keyword evidence="1" id="KW-0732">Signal</keyword>
<dbReference type="EMBL" id="CP123494">
    <property type="protein sequence ID" value="WGL94002.1"/>
    <property type="molecule type" value="Genomic_DNA"/>
</dbReference>
<proteinExistence type="predicted"/>
<feature type="signal peptide" evidence="1">
    <location>
        <begin position="1"/>
        <end position="21"/>
    </location>
</feature>
<evidence type="ECO:0000313" key="3">
    <source>
        <dbReference type="Proteomes" id="UP001177597"/>
    </source>
</evidence>
<evidence type="ECO:0000256" key="1">
    <source>
        <dbReference type="SAM" id="SignalP"/>
    </source>
</evidence>
<name>A0AA95G8M4_9GAMM</name>